<evidence type="ECO:0000256" key="11">
    <source>
        <dbReference type="ARBA" id="ARBA00047605"/>
    </source>
</evidence>
<dbReference type="PIRSF" id="PIRSF000429">
    <property type="entry name" value="Ac-CoA_Ac_transf"/>
    <property type="match status" value="1"/>
</dbReference>
<dbReference type="PROSITE" id="PS00737">
    <property type="entry name" value="THIOLASE_2"/>
    <property type="match status" value="1"/>
</dbReference>
<comment type="catalytic activity">
    <reaction evidence="11">
        <text>an acyl-CoA + acetyl-CoA = a 3-oxoacyl-CoA + CoA</text>
        <dbReference type="Rhea" id="RHEA:21564"/>
        <dbReference type="ChEBI" id="CHEBI:57287"/>
        <dbReference type="ChEBI" id="CHEBI:57288"/>
        <dbReference type="ChEBI" id="CHEBI:58342"/>
        <dbReference type="ChEBI" id="CHEBI:90726"/>
        <dbReference type="EC" id="2.3.1.16"/>
    </reaction>
</comment>
<dbReference type="GO" id="GO:0003988">
    <property type="term" value="F:acetyl-CoA C-acyltransferase activity"/>
    <property type="evidence" value="ECO:0007669"/>
    <property type="project" value="UniProtKB-EC"/>
</dbReference>
<dbReference type="OrthoDB" id="5404651at2759"/>
<keyword evidence="7" id="KW-0443">Lipid metabolism</keyword>
<evidence type="ECO:0000313" key="17">
    <source>
        <dbReference type="Proteomes" id="UP000094336"/>
    </source>
</evidence>
<feature type="active site" description="Acyl-thioester intermediate" evidence="12">
    <location>
        <position position="115"/>
    </location>
</feature>
<feature type="active site" description="Proton acceptor" evidence="12">
    <location>
        <position position="376"/>
    </location>
</feature>
<evidence type="ECO:0000256" key="2">
    <source>
        <dbReference type="ARBA" id="ARBA00004872"/>
    </source>
</evidence>
<evidence type="ECO:0000256" key="5">
    <source>
        <dbReference type="ARBA" id="ARBA00022832"/>
    </source>
</evidence>
<evidence type="ECO:0000256" key="1">
    <source>
        <dbReference type="ARBA" id="ARBA00004275"/>
    </source>
</evidence>
<dbReference type="InterPro" id="IPR016039">
    <property type="entry name" value="Thiolase-like"/>
</dbReference>
<dbReference type="Pfam" id="PF00108">
    <property type="entry name" value="Thiolase_N"/>
    <property type="match status" value="1"/>
</dbReference>
<feature type="domain" description="Thiolase C-terminal" evidence="15">
    <location>
        <begin position="298"/>
        <end position="416"/>
    </location>
</feature>
<dbReference type="Proteomes" id="UP000094336">
    <property type="component" value="Unassembled WGS sequence"/>
</dbReference>
<evidence type="ECO:0000256" key="6">
    <source>
        <dbReference type="ARBA" id="ARBA00022946"/>
    </source>
</evidence>
<dbReference type="InterPro" id="IPR020616">
    <property type="entry name" value="Thiolase_N"/>
</dbReference>
<dbReference type="InterPro" id="IPR020613">
    <property type="entry name" value="Thiolase_CS"/>
</dbReference>
<evidence type="ECO:0000256" key="7">
    <source>
        <dbReference type="ARBA" id="ARBA00023098"/>
    </source>
</evidence>
<evidence type="ECO:0000256" key="3">
    <source>
        <dbReference type="ARBA" id="ARBA00010982"/>
    </source>
</evidence>
<dbReference type="PANTHER" id="PTHR43853">
    <property type="entry name" value="3-KETOACYL-COA THIOLASE, PEROXISOMAL"/>
    <property type="match status" value="1"/>
</dbReference>
<organism evidence="16 17">
    <name type="scientific">Babjeviella inositovora NRRL Y-12698</name>
    <dbReference type="NCBI Taxonomy" id="984486"/>
    <lineage>
        <taxon>Eukaryota</taxon>
        <taxon>Fungi</taxon>
        <taxon>Dikarya</taxon>
        <taxon>Ascomycota</taxon>
        <taxon>Saccharomycotina</taxon>
        <taxon>Pichiomycetes</taxon>
        <taxon>Serinales incertae sedis</taxon>
        <taxon>Babjeviella</taxon>
    </lineage>
</organism>
<dbReference type="Pfam" id="PF02803">
    <property type="entry name" value="Thiolase_C"/>
    <property type="match status" value="1"/>
</dbReference>
<evidence type="ECO:0000256" key="8">
    <source>
        <dbReference type="ARBA" id="ARBA00023140"/>
    </source>
</evidence>
<feature type="domain" description="Thiolase N-terminal" evidence="14">
    <location>
        <begin position="29"/>
        <end position="290"/>
    </location>
</feature>
<keyword evidence="4 13" id="KW-0808">Transferase</keyword>
<dbReference type="InterPro" id="IPR020610">
    <property type="entry name" value="Thiolase_AS"/>
</dbReference>
<dbReference type="InterPro" id="IPR050215">
    <property type="entry name" value="Thiolase-like_sf_Thiolase"/>
</dbReference>
<dbReference type="AlphaFoldDB" id="A0A1E3QMD7"/>
<dbReference type="PROSITE" id="PS00098">
    <property type="entry name" value="THIOLASE_1"/>
    <property type="match status" value="1"/>
</dbReference>
<dbReference type="InterPro" id="IPR020615">
    <property type="entry name" value="Thiolase_acyl_enz_int_AS"/>
</dbReference>
<evidence type="ECO:0000256" key="4">
    <source>
        <dbReference type="ARBA" id="ARBA00022679"/>
    </source>
</evidence>
<reference evidence="17" key="1">
    <citation type="submission" date="2016-05" db="EMBL/GenBank/DDBJ databases">
        <title>Comparative genomics of biotechnologically important yeasts.</title>
        <authorList>
            <consortium name="DOE Joint Genome Institute"/>
            <person name="Riley R."/>
            <person name="Haridas S."/>
            <person name="Wolfe K.H."/>
            <person name="Lopes M.R."/>
            <person name="Hittinger C.T."/>
            <person name="Goker M."/>
            <person name="Salamov A."/>
            <person name="Wisecaver J."/>
            <person name="Long T.M."/>
            <person name="Aerts A.L."/>
            <person name="Barry K."/>
            <person name="Choi C."/>
            <person name="Clum A."/>
            <person name="Coughlan A.Y."/>
            <person name="Deshpande S."/>
            <person name="Douglass A.P."/>
            <person name="Hanson S.J."/>
            <person name="Klenk H.-P."/>
            <person name="Labutti K."/>
            <person name="Lapidus A."/>
            <person name="Lindquist E."/>
            <person name="Lipzen A."/>
            <person name="Meier-Kolthoff J.P."/>
            <person name="Ohm R.A."/>
            <person name="Otillar R.P."/>
            <person name="Pangilinan J."/>
            <person name="Peng Y."/>
            <person name="Rokas A."/>
            <person name="Rosa C.A."/>
            <person name="Scheuner C."/>
            <person name="Sibirny A.A."/>
            <person name="Slot J.C."/>
            <person name="Stielow J.B."/>
            <person name="Sun H."/>
            <person name="Kurtzman C.P."/>
            <person name="Blackwell M."/>
            <person name="Grigoriev I.V."/>
            <person name="Jeffries T.W."/>
        </authorList>
    </citation>
    <scope>NUCLEOTIDE SEQUENCE [LARGE SCALE GENOMIC DNA]</scope>
    <source>
        <strain evidence="17">NRRL Y-12698</strain>
    </source>
</reference>
<keyword evidence="8" id="KW-0576">Peroxisome</keyword>
<dbReference type="PANTHER" id="PTHR43853:SF8">
    <property type="entry name" value="3-KETOACYL-COA THIOLASE, PEROXISOMAL"/>
    <property type="match status" value="1"/>
</dbReference>
<dbReference type="InterPro" id="IPR020617">
    <property type="entry name" value="Thiolase_C"/>
</dbReference>
<dbReference type="EC" id="2.3.1.16" evidence="10"/>
<feature type="active site" description="Proton acceptor" evidence="12">
    <location>
        <position position="404"/>
    </location>
</feature>
<evidence type="ECO:0000259" key="14">
    <source>
        <dbReference type="Pfam" id="PF00108"/>
    </source>
</evidence>
<keyword evidence="9 13" id="KW-0012">Acyltransferase</keyword>
<evidence type="ECO:0000313" key="16">
    <source>
        <dbReference type="EMBL" id="ODQ78866.1"/>
    </source>
</evidence>
<proteinExistence type="inferred from homology"/>
<keyword evidence="17" id="KW-1185">Reference proteome</keyword>
<dbReference type="EMBL" id="KV454434">
    <property type="protein sequence ID" value="ODQ78866.1"/>
    <property type="molecule type" value="Genomic_DNA"/>
</dbReference>
<dbReference type="GeneID" id="30147254"/>
<evidence type="ECO:0000256" key="9">
    <source>
        <dbReference type="ARBA" id="ARBA00023315"/>
    </source>
</evidence>
<evidence type="ECO:0000256" key="12">
    <source>
        <dbReference type="PIRSR" id="PIRSR000429-1"/>
    </source>
</evidence>
<evidence type="ECO:0000256" key="10">
    <source>
        <dbReference type="ARBA" id="ARBA00024073"/>
    </source>
</evidence>
<comment type="pathway">
    <text evidence="2">Lipid metabolism; fatty acid metabolism.</text>
</comment>
<dbReference type="PROSITE" id="PS00099">
    <property type="entry name" value="THIOLASE_3"/>
    <property type="match status" value="1"/>
</dbReference>
<dbReference type="CDD" id="cd00751">
    <property type="entry name" value="thiolase"/>
    <property type="match status" value="1"/>
</dbReference>
<dbReference type="NCBIfam" id="TIGR01930">
    <property type="entry name" value="AcCoA-C-Actrans"/>
    <property type="match status" value="1"/>
</dbReference>
<evidence type="ECO:0000256" key="13">
    <source>
        <dbReference type="RuleBase" id="RU003557"/>
    </source>
</evidence>
<keyword evidence="5" id="KW-0276">Fatty acid metabolism</keyword>
<evidence type="ECO:0000259" key="15">
    <source>
        <dbReference type="Pfam" id="PF02803"/>
    </source>
</evidence>
<name>A0A1E3QMD7_9ASCO</name>
<dbReference type="GO" id="GO:0005777">
    <property type="term" value="C:peroxisome"/>
    <property type="evidence" value="ECO:0007669"/>
    <property type="project" value="UniProtKB-SubCell"/>
</dbReference>
<keyword evidence="6" id="KW-0809">Transit peptide</keyword>
<comment type="similarity">
    <text evidence="3 13">Belongs to the thiolase-like superfamily. Thiolase family.</text>
</comment>
<sequence>MDRLSQVSSHLNPSHTGVVKLQQKHESDVVIVSAYRTAITKGGRGKFKDAATEDLLVGLVKATLEKLPHFDPALIEDVAIGNVLNPAAGAGAHRAALLAAGVPYTAPFVAVNRWCSSGLIAVNDIANKIYAGQIEIGLAGGVESMSTFYGPDIVPKFSDAILCHAEASKCSMTMGESNELLAETYGIDRAALDAYAAASFNKAERAFSQGFFKDEILPLQVEIEVESETDGEDGVMTTVTVDADEGPRKNVTAESLGKLRPAFDQHGTTTAGNASQVSDGAAIVLMMRRSIANKLKMPILAKYVVTAVCGVPPELMGVGPAVAIPKVLAQTGISGSEVAVFEINEAFAAQALYCIEHLGLDKAKVNPRGGAIALGHPLGATGARQIATIIRELKTGEIGVTSMCAATGIGAAAVFVKE</sequence>
<comment type="subcellular location">
    <subcellularLocation>
        <location evidence="1">Peroxisome</location>
    </subcellularLocation>
</comment>
<dbReference type="GO" id="GO:0010124">
    <property type="term" value="P:phenylacetate catabolic process"/>
    <property type="evidence" value="ECO:0007669"/>
    <property type="project" value="TreeGrafter"/>
</dbReference>
<accession>A0A1E3QMD7</accession>
<dbReference type="GO" id="GO:0006635">
    <property type="term" value="P:fatty acid beta-oxidation"/>
    <property type="evidence" value="ECO:0007669"/>
    <property type="project" value="TreeGrafter"/>
</dbReference>
<gene>
    <name evidence="16" type="ORF">BABINDRAFT_162539</name>
</gene>
<protein>
    <recommendedName>
        <fullName evidence="10">acetyl-CoA C-acyltransferase</fullName>
        <ecNumber evidence="10">2.3.1.16</ecNumber>
    </recommendedName>
</protein>
<dbReference type="STRING" id="984486.A0A1E3QMD7"/>
<dbReference type="SUPFAM" id="SSF53901">
    <property type="entry name" value="Thiolase-like"/>
    <property type="match status" value="2"/>
</dbReference>
<dbReference type="InterPro" id="IPR002155">
    <property type="entry name" value="Thiolase"/>
</dbReference>
<dbReference type="RefSeq" id="XP_018984194.1">
    <property type="nucleotide sequence ID" value="XM_019129401.1"/>
</dbReference>
<dbReference type="Gene3D" id="3.40.47.10">
    <property type="match status" value="2"/>
</dbReference>